<comment type="subunit">
    <text evidence="4">Homodimer.</text>
</comment>
<evidence type="ECO:0000256" key="2">
    <source>
        <dbReference type="ARBA" id="ARBA00004948"/>
    </source>
</evidence>
<keyword evidence="7" id="KW-0663">Pyridoxal phosphate</keyword>
<evidence type="ECO:0000256" key="4">
    <source>
        <dbReference type="ARBA" id="ARBA00011738"/>
    </source>
</evidence>
<evidence type="ECO:0000259" key="12">
    <source>
        <dbReference type="Pfam" id="PF09084"/>
    </source>
</evidence>
<dbReference type="GO" id="GO:0046872">
    <property type="term" value="F:metal ion binding"/>
    <property type="evidence" value="ECO:0007669"/>
    <property type="project" value="UniProtKB-KW"/>
</dbReference>
<evidence type="ECO:0000256" key="1">
    <source>
        <dbReference type="ARBA" id="ARBA00003469"/>
    </source>
</evidence>
<dbReference type="SUPFAM" id="SSF53850">
    <property type="entry name" value="Periplasmic binding protein-like II"/>
    <property type="match status" value="1"/>
</dbReference>
<keyword evidence="8" id="KW-0784">Thiamine biosynthesis</keyword>
<dbReference type="PANTHER" id="PTHR31528:SF1">
    <property type="entry name" value="4-AMINO-5-HYDROXYMETHYL-2-METHYLPYRIMIDINE PHOSPHATE SYNTHASE THI11-RELATED"/>
    <property type="match status" value="1"/>
</dbReference>
<evidence type="ECO:0000313" key="14">
    <source>
        <dbReference type="Proteomes" id="UP000190092"/>
    </source>
</evidence>
<evidence type="ECO:0000256" key="3">
    <source>
        <dbReference type="ARBA" id="ARBA00009406"/>
    </source>
</evidence>
<dbReference type="InterPro" id="IPR015168">
    <property type="entry name" value="SsuA/THI5"/>
</dbReference>
<dbReference type="InterPro" id="IPR027939">
    <property type="entry name" value="NMT1/THI5"/>
</dbReference>
<dbReference type="Gene3D" id="3.40.190.10">
    <property type="entry name" value="Periplasmic binding protein-like II"/>
    <property type="match status" value="2"/>
</dbReference>
<feature type="domain" description="SsuA/THI5-like" evidence="12">
    <location>
        <begin position="26"/>
        <end position="238"/>
    </location>
</feature>
<accession>A0A1T4RKE2</accession>
<gene>
    <name evidence="13" type="ORF">SAMN02745126_03881</name>
</gene>
<evidence type="ECO:0000256" key="11">
    <source>
        <dbReference type="ARBA" id="ARBA00048179"/>
    </source>
</evidence>
<comment type="pathway">
    <text evidence="2">Cofactor biosynthesis; thiamine diphosphate biosynthesis.</text>
</comment>
<dbReference type="EMBL" id="FUWJ01000005">
    <property type="protein sequence ID" value="SKA16452.1"/>
    <property type="molecule type" value="Genomic_DNA"/>
</dbReference>
<evidence type="ECO:0000313" key="13">
    <source>
        <dbReference type="EMBL" id="SKA16452.1"/>
    </source>
</evidence>
<comment type="catalytic activity">
    <reaction evidence="11">
        <text>N(6)-(pyridoxal phosphate)-L-lysyl-[4-amino-5-hydroxymethyl-2-methylpyrimidine phosphate synthase] + L-histidyl-[4-amino-5-hydroxymethyl-2-methylpyrimidine phosphate synthase] + 2 Fe(3+) + 4 H2O = L-lysyl-[4-amino-5-hydroxymethyl-2-methylpyrimidine phosphate synthase] + (2S)-2-amino-5-hydroxy-4-oxopentanoyl-[4-amino-5-hydroxymethyl-2-methylpyrimidine phosphate synthase] + 4-amino-2-methyl-5-(phosphooxymethyl)pyrimidine + 3-oxopropanoate + 2 Fe(2+) + 2 H(+)</text>
        <dbReference type="Rhea" id="RHEA:65756"/>
        <dbReference type="Rhea" id="RHEA-COMP:16892"/>
        <dbReference type="Rhea" id="RHEA-COMP:16893"/>
        <dbReference type="Rhea" id="RHEA-COMP:16894"/>
        <dbReference type="Rhea" id="RHEA-COMP:16895"/>
        <dbReference type="ChEBI" id="CHEBI:15377"/>
        <dbReference type="ChEBI" id="CHEBI:15378"/>
        <dbReference type="ChEBI" id="CHEBI:29033"/>
        <dbReference type="ChEBI" id="CHEBI:29034"/>
        <dbReference type="ChEBI" id="CHEBI:29969"/>
        <dbReference type="ChEBI" id="CHEBI:29979"/>
        <dbReference type="ChEBI" id="CHEBI:33190"/>
        <dbReference type="ChEBI" id="CHEBI:58354"/>
        <dbReference type="ChEBI" id="CHEBI:143915"/>
        <dbReference type="ChEBI" id="CHEBI:157692"/>
    </reaction>
    <physiologicalReaction direction="left-to-right" evidence="11">
        <dbReference type="Rhea" id="RHEA:65757"/>
    </physiologicalReaction>
</comment>
<protein>
    <recommendedName>
        <fullName evidence="10">Thiamine pyrimidine synthase</fullName>
    </recommendedName>
</protein>
<name>A0A1T4RKE2_9HYPH</name>
<dbReference type="GO" id="GO:0009228">
    <property type="term" value="P:thiamine biosynthetic process"/>
    <property type="evidence" value="ECO:0007669"/>
    <property type="project" value="UniProtKB-KW"/>
</dbReference>
<evidence type="ECO:0000256" key="10">
    <source>
        <dbReference type="ARBA" id="ARBA00033171"/>
    </source>
</evidence>
<evidence type="ECO:0000256" key="8">
    <source>
        <dbReference type="ARBA" id="ARBA00022977"/>
    </source>
</evidence>
<dbReference type="AlphaFoldDB" id="A0A1T4RKE2"/>
<dbReference type="Pfam" id="PF09084">
    <property type="entry name" value="NMT1"/>
    <property type="match status" value="1"/>
</dbReference>
<keyword evidence="5" id="KW-0808">Transferase</keyword>
<comment type="similarity">
    <text evidence="3">Belongs to the NMT1/THI5 family.</text>
</comment>
<keyword evidence="6" id="KW-0479">Metal-binding</keyword>
<organism evidence="13 14">
    <name type="scientific">Enhydrobacter aerosaccus</name>
    <dbReference type="NCBI Taxonomy" id="225324"/>
    <lineage>
        <taxon>Bacteria</taxon>
        <taxon>Pseudomonadati</taxon>
        <taxon>Pseudomonadota</taxon>
        <taxon>Alphaproteobacteria</taxon>
        <taxon>Hyphomicrobiales</taxon>
        <taxon>Enhydrobacter</taxon>
    </lineage>
</organism>
<comment type="function">
    <text evidence="1">Responsible for the formation of the pyrimidine heterocycle in the thiamine biosynthesis pathway. Catalyzes the formation of hydroxymethylpyrimidine phosphate (HMP-P) from histidine and pyridoxal phosphate (PLP). The protein uses PLP and the active site histidine to form HMP-P, generating an inactive enzyme. The enzyme can only undergo a single turnover, which suggests it is a suicide enzyme.</text>
</comment>
<dbReference type="RefSeq" id="WP_170921028.1">
    <property type="nucleotide sequence ID" value="NZ_FUWJ01000005.1"/>
</dbReference>
<dbReference type="GO" id="GO:0016740">
    <property type="term" value="F:transferase activity"/>
    <property type="evidence" value="ECO:0007669"/>
    <property type="project" value="UniProtKB-KW"/>
</dbReference>
<evidence type="ECO:0000256" key="9">
    <source>
        <dbReference type="ARBA" id="ARBA00023004"/>
    </source>
</evidence>
<dbReference type="Proteomes" id="UP000190092">
    <property type="component" value="Unassembled WGS sequence"/>
</dbReference>
<keyword evidence="14" id="KW-1185">Reference proteome</keyword>
<evidence type="ECO:0000256" key="5">
    <source>
        <dbReference type="ARBA" id="ARBA00022679"/>
    </source>
</evidence>
<proteinExistence type="inferred from homology"/>
<reference evidence="14" key="1">
    <citation type="submission" date="2017-02" db="EMBL/GenBank/DDBJ databases">
        <authorList>
            <person name="Varghese N."/>
            <person name="Submissions S."/>
        </authorList>
    </citation>
    <scope>NUCLEOTIDE SEQUENCE [LARGE SCALE GENOMIC DNA]</scope>
    <source>
        <strain evidence="14">ATCC 27094</strain>
    </source>
</reference>
<evidence type="ECO:0000256" key="6">
    <source>
        <dbReference type="ARBA" id="ARBA00022723"/>
    </source>
</evidence>
<keyword evidence="9" id="KW-0408">Iron</keyword>
<dbReference type="STRING" id="225324.SAMN02745126_03881"/>
<evidence type="ECO:0000256" key="7">
    <source>
        <dbReference type="ARBA" id="ARBA00022898"/>
    </source>
</evidence>
<dbReference type="PANTHER" id="PTHR31528">
    <property type="entry name" value="4-AMINO-5-HYDROXYMETHYL-2-METHYLPYRIMIDINE PHOSPHATE SYNTHASE THI11-RELATED"/>
    <property type="match status" value="1"/>
</dbReference>
<sequence>MPLAPAIVRAEQPRHVDLLIDWKPSPTHAGVFIARESGAFEKRGLDVRVVEGHGANIAAEMVSMGKEYWIATSSAGATAIARSNGQAVRSLAVYYRREPTVLYARASERIDAPRDLYGKKVGLVPGSMAVDEFRALLSANRLNRANIKEVEVEPGPQALLDHKVDALIDYEELAPAELQAEGHKISTLRFADYGVRLYSLNLVVNEMAWLDPARQEIARKIAEALVEGYQAVRDHPKQSAAQFGKLFPDFSARYLELSFQIVSRQLATPIGSQTRLGWEDTLKTLSSLGLLSRAVSAEEVAIYD</sequence>